<dbReference type="GO" id="GO:0016747">
    <property type="term" value="F:acyltransferase activity, transferring groups other than amino-acyl groups"/>
    <property type="evidence" value="ECO:0007669"/>
    <property type="project" value="InterPro"/>
</dbReference>
<reference evidence="3 4" key="1">
    <citation type="submission" date="2012-06" db="EMBL/GenBank/DDBJ databases">
        <title>Complete genome of Terriglobus roseus DSM 18391.</title>
        <authorList>
            <consortium name="US DOE Joint Genome Institute (JGI-PGF)"/>
            <person name="Lucas S."/>
            <person name="Copeland A."/>
            <person name="Lapidus A."/>
            <person name="Glavina del Rio T."/>
            <person name="Dalin E."/>
            <person name="Tice H."/>
            <person name="Bruce D."/>
            <person name="Goodwin L."/>
            <person name="Pitluck S."/>
            <person name="Peters L."/>
            <person name="Mikhailova N."/>
            <person name="Munk A.C.C."/>
            <person name="Kyrpides N."/>
            <person name="Mavromatis K."/>
            <person name="Ivanova N."/>
            <person name="Brettin T."/>
            <person name="Detter J.C."/>
            <person name="Han C."/>
            <person name="Larimer F."/>
            <person name="Land M."/>
            <person name="Hauser L."/>
            <person name="Markowitz V."/>
            <person name="Cheng J.-F."/>
            <person name="Hugenholtz P."/>
            <person name="Woyke T."/>
            <person name="Wu D."/>
            <person name="Brambilla E."/>
            <person name="Klenk H.-P."/>
            <person name="Eisen J.A."/>
        </authorList>
    </citation>
    <scope>NUCLEOTIDE SEQUENCE [LARGE SCALE GENOMIC DNA]</scope>
    <source>
        <strain evidence="4">DSM 18391 / NRRL B-41598 / KBS 63</strain>
    </source>
</reference>
<feature type="transmembrane region" description="Helical" evidence="1">
    <location>
        <begin position="150"/>
        <end position="169"/>
    </location>
</feature>
<evidence type="ECO:0000256" key="1">
    <source>
        <dbReference type="SAM" id="Phobius"/>
    </source>
</evidence>
<keyword evidence="3" id="KW-0012">Acyltransferase</keyword>
<gene>
    <name evidence="3" type="ordered locus">Terro_3935</name>
</gene>
<feature type="transmembrane region" description="Helical" evidence="1">
    <location>
        <begin position="123"/>
        <end position="143"/>
    </location>
</feature>
<feature type="transmembrane region" description="Helical" evidence="1">
    <location>
        <begin position="25"/>
        <end position="49"/>
    </location>
</feature>
<feature type="transmembrane region" description="Helical" evidence="1">
    <location>
        <begin position="268"/>
        <end position="290"/>
    </location>
</feature>
<feature type="transmembrane region" description="Helical" evidence="1">
    <location>
        <begin position="236"/>
        <end position="256"/>
    </location>
</feature>
<keyword evidence="4" id="KW-1185">Reference proteome</keyword>
<protein>
    <submittedName>
        <fullName evidence="3">Putative acyltransferase</fullName>
    </submittedName>
</protein>
<evidence type="ECO:0000259" key="2">
    <source>
        <dbReference type="Pfam" id="PF01757"/>
    </source>
</evidence>
<organism evidence="3 4">
    <name type="scientific">Terriglobus roseus (strain DSM 18391 / NRRL B-41598 / KBS 63)</name>
    <dbReference type="NCBI Taxonomy" id="926566"/>
    <lineage>
        <taxon>Bacteria</taxon>
        <taxon>Pseudomonadati</taxon>
        <taxon>Acidobacteriota</taxon>
        <taxon>Terriglobia</taxon>
        <taxon>Terriglobales</taxon>
        <taxon>Acidobacteriaceae</taxon>
        <taxon>Terriglobus</taxon>
    </lineage>
</organism>
<feature type="transmembrane region" description="Helical" evidence="1">
    <location>
        <begin position="210"/>
        <end position="230"/>
    </location>
</feature>
<proteinExistence type="predicted"/>
<feature type="transmembrane region" description="Helical" evidence="1">
    <location>
        <begin position="61"/>
        <end position="80"/>
    </location>
</feature>
<evidence type="ECO:0000313" key="3">
    <source>
        <dbReference type="EMBL" id="AFL90143.1"/>
    </source>
</evidence>
<sequence>MFVVFYHGWLIIPSHRDQHDLLSRFIGLGYVSVSFFFMLSGFILAIVYLGSGKPVQPRRFFVSRFARIYPLYIAALLLDLPHFLHTFRSSGATSMHAVGVVTASVALVQAWSPSLTGLNIPGWSLSAEAFFYLCFPLIGPLLAKLRLRTSLVAGLLIYATGAGMVHALHGSGQTYSPLPHLYVFLLGINLATPFRWVMEESERRRALERSAPYLIVVSLAAFLAIPVFQLPISENGLQHGLLAPLFAVVIVALASGNRLIDSLLSPKWLVVLGEASFALYLIHMPIATMLRRPLQHYGTPAFLAYACLVTALSVLSLVYFETPCRLWILAKEKVRSRETQATSVLMQ</sequence>
<name>I3ZLM5_TERRK</name>
<feature type="transmembrane region" description="Helical" evidence="1">
    <location>
        <begin position="181"/>
        <end position="198"/>
    </location>
</feature>
<accession>I3ZLM5</accession>
<dbReference type="PANTHER" id="PTHR23028">
    <property type="entry name" value="ACETYLTRANSFERASE"/>
    <property type="match status" value="1"/>
</dbReference>
<keyword evidence="1" id="KW-1133">Transmembrane helix</keyword>
<keyword evidence="1" id="KW-0472">Membrane</keyword>
<feature type="domain" description="Acyltransferase 3" evidence="2">
    <location>
        <begin position="1"/>
        <end position="315"/>
    </location>
</feature>
<dbReference type="Proteomes" id="UP000006056">
    <property type="component" value="Chromosome"/>
</dbReference>
<dbReference type="eggNOG" id="COG1835">
    <property type="taxonomic scope" value="Bacteria"/>
</dbReference>
<evidence type="ECO:0000313" key="4">
    <source>
        <dbReference type="Proteomes" id="UP000006056"/>
    </source>
</evidence>
<dbReference type="AlphaFoldDB" id="I3ZLM5"/>
<dbReference type="EMBL" id="CP003379">
    <property type="protein sequence ID" value="AFL90143.1"/>
    <property type="molecule type" value="Genomic_DNA"/>
</dbReference>
<feature type="transmembrane region" description="Helical" evidence="1">
    <location>
        <begin position="302"/>
        <end position="320"/>
    </location>
</feature>
<keyword evidence="1" id="KW-0812">Transmembrane</keyword>
<dbReference type="KEGG" id="trs:Terro_3935"/>
<dbReference type="HOGENOM" id="CLU_005679_2_5_0"/>
<dbReference type="InterPro" id="IPR050879">
    <property type="entry name" value="Acyltransferase_3"/>
</dbReference>
<dbReference type="STRING" id="926566.Terro_3935"/>
<keyword evidence="3" id="KW-0808">Transferase</keyword>
<dbReference type="OrthoDB" id="9796461at2"/>
<dbReference type="Pfam" id="PF01757">
    <property type="entry name" value="Acyl_transf_3"/>
    <property type="match status" value="1"/>
</dbReference>
<dbReference type="InterPro" id="IPR002656">
    <property type="entry name" value="Acyl_transf_3_dom"/>
</dbReference>